<feature type="region of interest" description="Disordered" evidence="2">
    <location>
        <begin position="310"/>
        <end position="379"/>
    </location>
</feature>
<feature type="compositionally biased region" description="Pro residues" evidence="2">
    <location>
        <begin position="355"/>
        <end position="369"/>
    </location>
</feature>
<dbReference type="InterPro" id="IPR056647">
    <property type="entry name" value="DUF7745"/>
</dbReference>
<accession>A0A2I0JL38</accession>
<dbReference type="Pfam" id="PF24924">
    <property type="entry name" value="DUF7745"/>
    <property type="match status" value="1"/>
</dbReference>
<organism evidence="4 5">
    <name type="scientific">Punica granatum</name>
    <name type="common">Pomegranate</name>
    <dbReference type="NCBI Taxonomy" id="22663"/>
    <lineage>
        <taxon>Eukaryota</taxon>
        <taxon>Viridiplantae</taxon>
        <taxon>Streptophyta</taxon>
        <taxon>Embryophyta</taxon>
        <taxon>Tracheophyta</taxon>
        <taxon>Spermatophyta</taxon>
        <taxon>Magnoliopsida</taxon>
        <taxon>eudicotyledons</taxon>
        <taxon>Gunneridae</taxon>
        <taxon>Pentapetalae</taxon>
        <taxon>rosids</taxon>
        <taxon>malvids</taxon>
        <taxon>Myrtales</taxon>
        <taxon>Lythraceae</taxon>
        <taxon>Punica</taxon>
    </lineage>
</organism>
<evidence type="ECO:0000313" key="5">
    <source>
        <dbReference type="Proteomes" id="UP000233551"/>
    </source>
</evidence>
<evidence type="ECO:0000259" key="3">
    <source>
        <dbReference type="Pfam" id="PF24924"/>
    </source>
</evidence>
<feature type="compositionally biased region" description="Pro residues" evidence="2">
    <location>
        <begin position="323"/>
        <end position="342"/>
    </location>
</feature>
<comment type="caution">
    <text evidence="4">The sequence shown here is derived from an EMBL/GenBank/DDBJ whole genome shotgun (WGS) entry which is preliminary data.</text>
</comment>
<feature type="compositionally biased region" description="Low complexity" evidence="2">
    <location>
        <begin position="343"/>
        <end position="354"/>
    </location>
</feature>
<dbReference type="PANTHER" id="PTHR48154">
    <property type="entry name" value="PROTEIN, PUTATIVE-RELATED"/>
    <property type="match status" value="1"/>
</dbReference>
<evidence type="ECO:0000313" key="4">
    <source>
        <dbReference type="EMBL" id="PKI56994.1"/>
    </source>
</evidence>
<feature type="region of interest" description="Disordered" evidence="2">
    <location>
        <begin position="407"/>
        <end position="431"/>
    </location>
</feature>
<feature type="domain" description="DUF7745" evidence="3">
    <location>
        <begin position="39"/>
        <end position="234"/>
    </location>
</feature>
<dbReference type="EMBL" id="PGOL01001544">
    <property type="protein sequence ID" value="PKI56994.1"/>
    <property type="molecule type" value="Genomic_DNA"/>
</dbReference>
<evidence type="ECO:0000256" key="1">
    <source>
        <dbReference type="SAM" id="Coils"/>
    </source>
</evidence>
<keyword evidence="1" id="KW-0175">Coiled coil</keyword>
<dbReference type="PANTHER" id="PTHR48154:SF1">
    <property type="entry name" value="PROTEIN, PUTATIVE-RELATED"/>
    <property type="match status" value="1"/>
</dbReference>
<sequence length="590" mass="64936">MDRPAPVLRLEAITPPRQDIMRIWRTLRPVDHAFIQGIIGDMVMFTETPVDWIFLRTAMEFWDPEHAVFNFQGTELAPTIEEYTALIQRPTPTTQGIFVPNPFATIRSQLSNLLGIPTQDVHQELHQGWDQGIRIAWLSDWTLLRALTPSTASYQRDACHGFLLLVFGTLLFPYSPNLIDGAIAQVVLQAVGGHSYVEALLAETVRSLDYAREVRHGRMRGSPHLLQIWLLAHVRPFCSSHPFSYIADKQLRAIREERDRLRCELVDSRAEVADYRELQTELARSRARVAHLDREMARLTARLDQRLRMAEDDRVDVSEEVNPPVPTHSQPPPAHAPPPPTPAGILPAYSSAPPTHLPPPTSSGTPLPPVSLTSSTSDDQARITALKGTINQMAANMAELLALLRGPNRASSSSTPPPGQGPTVDSTPWVPPTQAPENMDALAPPTLHTFMAHPFTSPYPPPPAPTTVPLPPATFLSSEQALSAHPPISIPVPAAAYTVPPPMVFPASSAPVSTHPQAAELPPYPSFQPHVGLSYQAPPPINTTFLELGTPTRAVQFASPTHFFPEADAEQERKLKRMEETIRALQASDA</sequence>
<protein>
    <recommendedName>
        <fullName evidence="3">DUF7745 domain-containing protein</fullName>
    </recommendedName>
</protein>
<keyword evidence="5" id="KW-1185">Reference proteome</keyword>
<gene>
    <name evidence="4" type="ORF">CRG98_022620</name>
</gene>
<name>A0A2I0JL38_PUNGR</name>
<dbReference type="Proteomes" id="UP000233551">
    <property type="component" value="Unassembled WGS sequence"/>
</dbReference>
<evidence type="ECO:0000256" key="2">
    <source>
        <dbReference type="SAM" id="MobiDB-lite"/>
    </source>
</evidence>
<reference evidence="4 5" key="1">
    <citation type="submission" date="2017-11" db="EMBL/GenBank/DDBJ databases">
        <title>De-novo sequencing of pomegranate (Punica granatum L.) genome.</title>
        <authorList>
            <person name="Akparov Z."/>
            <person name="Amiraslanov A."/>
            <person name="Hajiyeva S."/>
            <person name="Abbasov M."/>
            <person name="Kaur K."/>
            <person name="Hamwieh A."/>
            <person name="Solovyev V."/>
            <person name="Salamov A."/>
            <person name="Braich B."/>
            <person name="Kosarev P."/>
            <person name="Mahmoud A."/>
            <person name="Hajiyev E."/>
            <person name="Babayeva S."/>
            <person name="Izzatullayeva V."/>
            <person name="Mammadov A."/>
            <person name="Mammadov A."/>
            <person name="Sharifova S."/>
            <person name="Ojaghi J."/>
            <person name="Eynullazada K."/>
            <person name="Bayramov B."/>
            <person name="Abdulazimova A."/>
            <person name="Shahmuradov I."/>
        </authorList>
    </citation>
    <scope>NUCLEOTIDE SEQUENCE [LARGE SCALE GENOMIC DNA]</scope>
    <source>
        <strain evidence="5">cv. AG2017</strain>
        <tissue evidence="4">Leaf</tissue>
    </source>
</reference>
<feature type="coiled-coil region" evidence="1">
    <location>
        <begin position="251"/>
        <end position="302"/>
    </location>
</feature>
<dbReference type="AlphaFoldDB" id="A0A2I0JL38"/>
<proteinExistence type="predicted"/>